<accession>A0AAN8IR53</accession>
<reference evidence="2 3" key="1">
    <citation type="submission" date="2019-10" db="EMBL/GenBank/DDBJ databases">
        <title>Assembly and Annotation for the nematode Trichostrongylus colubriformis.</title>
        <authorList>
            <person name="Martin J."/>
        </authorList>
    </citation>
    <scope>NUCLEOTIDE SEQUENCE [LARGE SCALE GENOMIC DNA]</scope>
    <source>
        <strain evidence="2">G859</strain>
        <tissue evidence="2">Whole worm</tissue>
    </source>
</reference>
<feature type="transmembrane region" description="Helical" evidence="1">
    <location>
        <begin position="112"/>
        <end position="134"/>
    </location>
</feature>
<evidence type="ECO:0000256" key="1">
    <source>
        <dbReference type="SAM" id="Phobius"/>
    </source>
</evidence>
<comment type="caution">
    <text evidence="2">The sequence shown here is derived from an EMBL/GenBank/DDBJ whole genome shotgun (WGS) entry which is preliminary data.</text>
</comment>
<keyword evidence="1" id="KW-0812">Transmembrane</keyword>
<proteinExistence type="predicted"/>
<dbReference type="AlphaFoldDB" id="A0AAN8IR53"/>
<sequence>MLLFYSHYILSSFLQASSIISKSLILAQTASSISSAFIDGFLSFSHDGQKCARSPETGGLFQQKNESCFTISSQQGLWLLPEPPKMSNKKEFALKEARRQYHEGDMPTNADIIFVMPFFLIIVCTFCAVGFYNICRDELLDELHADGVDVIRSEDGGIKTMPREYEY</sequence>
<evidence type="ECO:0000313" key="3">
    <source>
        <dbReference type="Proteomes" id="UP001331761"/>
    </source>
</evidence>
<keyword evidence="3" id="KW-1185">Reference proteome</keyword>
<gene>
    <name evidence="2" type="ORF">GCK32_016302</name>
</gene>
<organism evidence="2 3">
    <name type="scientific">Trichostrongylus colubriformis</name>
    <name type="common">Black scour worm</name>
    <dbReference type="NCBI Taxonomy" id="6319"/>
    <lineage>
        <taxon>Eukaryota</taxon>
        <taxon>Metazoa</taxon>
        <taxon>Ecdysozoa</taxon>
        <taxon>Nematoda</taxon>
        <taxon>Chromadorea</taxon>
        <taxon>Rhabditida</taxon>
        <taxon>Rhabditina</taxon>
        <taxon>Rhabditomorpha</taxon>
        <taxon>Strongyloidea</taxon>
        <taxon>Trichostrongylidae</taxon>
        <taxon>Trichostrongylus</taxon>
    </lineage>
</organism>
<evidence type="ECO:0000313" key="2">
    <source>
        <dbReference type="EMBL" id="KAK5982891.1"/>
    </source>
</evidence>
<keyword evidence="1" id="KW-1133">Transmembrane helix</keyword>
<protein>
    <submittedName>
        <fullName evidence="2">Uncharacterized protein</fullName>
    </submittedName>
</protein>
<dbReference type="Proteomes" id="UP001331761">
    <property type="component" value="Unassembled WGS sequence"/>
</dbReference>
<keyword evidence="1" id="KW-0472">Membrane</keyword>
<dbReference type="EMBL" id="WIXE01004617">
    <property type="protein sequence ID" value="KAK5982891.1"/>
    <property type="molecule type" value="Genomic_DNA"/>
</dbReference>
<name>A0AAN8IR53_TRICO</name>